<name>A0A1E5VSN7_9POAL</name>
<dbReference type="AlphaFoldDB" id="A0A1E5VSN7"/>
<evidence type="ECO:0000313" key="1">
    <source>
        <dbReference type="EMBL" id="OEL28127.1"/>
    </source>
</evidence>
<reference evidence="1 2" key="1">
    <citation type="submission" date="2016-09" db="EMBL/GenBank/DDBJ databases">
        <title>The draft genome of Dichanthelium oligosanthes: A C3 panicoid grass species.</title>
        <authorList>
            <person name="Studer A.J."/>
            <person name="Schnable J.C."/>
            <person name="Brutnell T.P."/>
        </authorList>
    </citation>
    <scope>NUCLEOTIDE SEQUENCE [LARGE SCALE GENOMIC DNA]</scope>
    <source>
        <strain evidence="2">cv. Kellogg 1175</strain>
        <tissue evidence="1">Leaf</tissue>
    </source>
</reference>
<comment type="caution">
    <text evidence="1">The sequence shown here is derived from an EMBL/GenBank/DDBJ whole genome shotgun (WGS) entry which is preliminary data.</text>
</comment>
<feature type="non-terminal residue" evidence="1">
    <location>
        <position position="1"/>
    </location>
</feature>
<dbReference type="EMBL" id="LWDX02030812">
    <property type="protein sequence ID" value="OEL28127.1"/>
    <property type="molecule type" value="Genomic_DNA"/>
</dbReference>
<accession>A0A1E5VSN7</accession>
<organism evidence="1 2">
    <name type="scientific">Dichanthelium oligosanthes</name>
    <dbReference type="NCBI Taxonomy" id="888268"/>
    <lineage>
        <taxon>Eukaryota</taxon>
        <taxon>Viridiplantae</taxon>
        <taxon>Streptophyta</taxon>
        <taxon>Embryophyta</taxon>
        <taxon>Tracheophyta</taxon>
        <taxon>Spermatophyta</taxon>
        <taxon>Magnoliopsida</taxon>
        <taxon>Liliopsida</taxon>
        <taxon>Poales</taxon>
        <taxon>Poaceae</taxon>
        <taxon>PACMAD clade</taxon>
        <taxon>Panicoideae</taxon>
        <taxon>Panicodae</taxon>
        <taxon>Paniceae</taxon>
        <taxon>Dichantheliinae</taxon>
        <taxon>Dichanthelium</taxon>
    </lineage>
</organism>
<dbReference type="Proteomes" id="UP000095767">
    <property type="component" value="Unassembled WGS sequence"/>
</dbReference>
<sequence length="121" mass="13367">LPARWRGRRRRGRWWSRDIRLNDDVYVRLHGDAAVGAGCTSSGSDHDASAYVFGRVEAFLETDTAAASMRELLDPPAEENVFRIRLAAAVAAAVEAEVVLRAHGRRFGEPWRGTCAAWGTT</sequence>
<evidence type="ECO:0000313" key="2">
    <source>
        <dbReference type="Proteomes" id="UP000095767"/>
    </source>
</evidence>
<gene>
    <name evidence="1" type="ORF">BAE44_0010854</name>
</gene>
<keyword evidence="2" id="KW-1185">Reference proteome</keyword>
<proteinExistence type="predicted"/>
<protein>
    <submittedName>
        <fullName evidence="1">Uncharacterized protein</fullName>
    </submittedName>
</protein>